<sequence length="134" mass="14977">MDWSTRIKIALRAAKGLVYLHEDCGESLEGDVSLSNLNEGIRPGHSILYSSYGSSDYDTTQYNEDMKKIRKMALASKDYVSSDQYSNPTSEYRLYPSGSSSEGQHTREMEMGQAKKDSRGFSAALDKEDAHFSV</sequence>
<dbReference type="PANTHER" id="PTHR47982:SF35">
    <property type="entry name" value="PROLINE-RICH RECEPTOR-LIKE PROTEIN KINASE PERK1-RELATED"/>
    <property type="match status" value="1"/>
</dbReference>
<evidence type="ECO:0000313" key="14">
    <source>
        <dbReference type="Proteomes" id="UP000594638"/>
    </source>
</evidence>
<comment type="caution">
    <text evidence="13">The sequence shown here is derived from an EMBL/GenBank/DDBJ whole genome shotgun (WGS) entry which is preliminary data.</text>
</comment>
<evidence type="ECO:0000256" key="6">
    <source>
        <dbReference type="ARBA" id="ARBA00022741"/>
    </source>
</evidence>
<dbReference type="AlphaFoldDB" id="A0A8S0U4C4"/>
<evidence type="ECO:0000256" key="3">
    <source>
        <dbReference type="ARBA" id="ARBA00022527"/>
    </source>
</evidence>
<dbReference type="Gramene" id="OE9A102209T1">
    <property type="protein sequence ID" value="OE9A102209C1"/>
    <property type="gene ID" value="OE9A102209"/>
</dbReference>
<evidence type="ECO:0000256" key="8">
    <source>
        <dbReference type="ARBA" id="ARBA00022989"/>
    </source>
</evidence>
<keyword evidence="7" id="KW-0067">ATP-binding</keyword>
<keyword evidence="13" id="KW-0418">Kinase</keyword>
<keyword evidence="13" id="KW-0675">Receptor</keyword>
<keyword evidence="14" id="KW-1185">Reference proteome</keyword>
<gene>
    <name evidence="13" type="ORF">OLEA9_A102209</name>
</gene>
<evidence type="ECO:0000256" key="1">
    <source>
        <dbReference type="ARBA" id="ARBA00004162"/>
    </source>
</evidence>
<evidence type="ECO:0000256" key="4">
    <source>
        <dbReference type="ARBA" id="ARBA00022679"/>
    </source>
</evidence>
<comment type="subcellular location">
    <subcellularLocation>
        <location evidence="1">Cell membrane</location>
        <topology evidence="1">Single-pass membrane protein</topology>
    </subcellularLocation>
</comment>
<keyword evidence="3" id="KW-0723">Serine/threonine-protein kinase</keyword>
<feature type="compositionally biased region" description="Basic and acidic residues" evidence="12">
    <location>
        <begin position="104"/>
        <end position="134"/>
    </location>
</feature>
<dbReference type="GO" id="GO:0005524">
    <property type="term" value="F:ATP binding"/>
    <property type="evidence" value="ECO:0007669"/>
    <property type="project" value="UniProtKB-KW"/>
</dbReference>
<evidence type="ECO:0000313" key="13">
    <source>
        <dbReference type="EMBL" id="CAA3013342.1"/>
    </source>
</evidence>
<accession>A0A8S0U4C4</accession>
<dbReference type="EMBL" id="CACTIH010007431">
    <property type="protein sequence ID" value="CAA3013342.1"/>
    <property type="molecule type" value="Genomic_DNA"/>
</dbReference>
<dbReference type="PANTHER" id="PTHR47982">
    <property type="entry name" value="PROLINE-RICH RECEPTOR-LIKE PROTEIN KINASE PERK4"/>
    <property type="match status" value="1"/>
</dbReference>
<dbReference type="InterPro" id="IPR047117">
    <property type="entry name" value="PERK1-13-like"/>
</dbReference>
<dbReference type="Proteomes" id="UP000594638">
    <property type="component" value="Unassembled WGS sequence"/>
</dbReference>
<evidence type="ECO:0000256" key="12">
    <source>
        <dbReference type="SAM" id="MobiDB-lite"/>
    </source>
</evidence>
<keyword evidence="6" id="KW-0547">Nucleotide-binding</keyword>
<reference evidence="13 14" key="1">
    <citation type="submission" date="2019-12" db="EMBL/GenBank/DDBJ databases">
        <authorList>
            <person name="Alioto T."/>
            <person name="Alioto T."/>
            <person name="Gomez Garrido J."/>
        </authorList>
    </citation>
    <scope>NUCLEOTIDE SEQUENCE [LARGE SCALE GENOMIC DNA]</scope>
</reference>
<evidence type="ECO:0000256" key="11">
    <source>
        <dbReference type="ARBA" id="ARBA00048679"/>
    </source>
</evidence>
<keyword evidence="5" id="KW-0812">Transmembrane</keyword>
<proteinExistence type="predicted"/>
<protein>
    <recommendedName>
        <fullName evidence="2">non-specific serine/threonine protein kinase</fullName>
        <ecNumber evidence="2">2.7.11.1</ecNumber>
    </recommendedName>
</protein>
<dbReference type="OrthoDB" id="1064489at2759"/>
<keyword evidence="8" id="KW-1133">Transmembrane helix</keyword>
<dbReference type="GO" id="GO:0005886">
    <property type="term" value="C:plasma membrane"/>
    <property type="evidence" value="ECO:0007669"/>
    <property type="project" value="UniProtKB-SubCell"/>
</dbReference>
<comment type="catalytic activity">
    <reaction evidence="10">
        <text>L-threonyl-[protein] + ATP = O-phospho-L-threonyl-[protein] + ADP + H(+)</text>
        <dbReference type="Rhea" id="RHEA:46608"/>
        <dbReference type="Rhea" id="RHEA-COMP:11060"/>
        <dbReference type="Rhea" id="RHEA-COMP:11605"/>
        <dbReference type="ChEBI" id="CHEBI:15378"/>
        <dbReference type="ChEBI" id="CHEBI:30013"/>
        <dbReference type="ChEBI" id="CHEBI:30616"/>
        <dbReference type="ChEBI" id="CHEBI:61977"/>
        <dbReference type="ChEBI" id="CHEBI:456216"/>
        <dbReference type="EC" id="2.7.11.1"/>
    </reaction>
</comment>
<dbReference type="Gene3D" id="1.10.510.10">
    <property type="entry name" value="Transferase(Phosphotransferase) domain 1"/>
    <property type="match status" value="1"/>
</dbReference>
<evidence type="ECO:0000256" key="9">
    <source>
        <dbReference type="ARBA" id="ARBA00023136"/>
    </source>
</evidence>
<organism evidence="13 14">
    <name type="scientific">Olea europaea subsp. europaea</name>
    <dbReference type="NCBI Taxonomy" id="158383"/>
    <lineage>
        <taxon>Eukaryota</taxon>
        <taxon>Viridiplantae</taxon>
        <taxon>Streptophyta</taxon>
        <taxon>Embryophyta</taxon>
        <taxon>Tracheophyta</taxon>
        <taxon>Spermatophyta</taxon>
        <taxon>Magnoliopsida</taxon>
        <taxon>eudicotyledons</taxon>
        <taxon>Gunneridae</taxon>
        <taxon>Pentapetalae</taxon>
        <taxon>asterids</taxon>
        <taxon>lamiids</taxon>
        <taxon>Lamiales</taxon>
        <taxon>Oleaceae</taxon>
        <taxon>Oleeae</taxon>
        <taxon>Olea</taxon>
    </lineage>
</organism>
<comment type="catalytic activity">
    <reaction evidence="11">
        <text>L-seryl-[protein] + ATP = O-phospho-L-seryl-[protein] + ADP + H(+)</text>
        <dbReference type="Rhea" id="RHEA:17989"/>
        <dbReference type="Rhea" id="RHEA-COMP:9863"/>
        <dbReference type="Rhea" id="RHEA-COMP:11604"/>
        <dbReference type="ChEBI" id="CHEBI:15378"/>
        <dbReference type="ChEBI" id="CHEBI:29999"/>
        <dbReference type="ChEBI" id="CHEBI:30616"/>
        <dbReference type="ChEBI" id="CHEBI:83421"/>
        <dbReference type="ChEBI" id="CHEBI:456216"/>
        <dbReference type="EC" id="2.7.11.1"/>
    </reaction>
</comment>
<evidence type="ECO:0000256" key="10">
    <source>
        <dbReference type="ARBA" id="ARBA00047899"/>
    </source>
</evidence>
<evidence type="ECO:0000256" key="7">
    <source>
        <dbReference type="ARBA" id="ARBA00022840"/>
    </source>
</evidence>
<feature type="region of interest" description="Disordered" evidence="12">
    <location>
        <begin position="82"/>
        <end position="134"/>
    </location>
</feature>
<keyword evidence="9" id="KW-0472">Membrane</keyword>
<keyword evidence="4" id="KW-0808">Transferase</keyword>
<dbReference type="EC" id="2.7.11.1" evidence="2"/>
<dbReference type="GO" id="GO:0004674">
    <property type="term" value="F:protein serine/threonine kinase activity"/>
    <property type="evidence" value="ECO:0007669"/>
    <property type="project" value="UniProtKB-KW"/>
</dbReference>
<evidence type="ECO:0000256" key="5">
    <source>
        <dbReference type="ARBA" id="ARBA00022692"/>
    </source>
</evidence>
<evidence type="ECO:0000256" key="2">
    <source>
        <dbReference type="ARBA" id="ARBA00012513"/>
    </source>
</evidence>
<name>A0A8S0U4C4_OLEEU</name>